<dbReference type="Gene3D" id="3.30.160.60">
    <property type="entry name" value="Classic Zinc Finger"/>
    <property type="match status" value="5"/>
</dbReference>
<dbReference type="SUPFAM" id="SSF57667">
    <property type="entry name" value="beta-beta-alpha zinc fingers"/>
    <property type="match status" value="4"/>
</dbReference>
<dbReference type="FunFam" id="3.30.160.60:FF:000202">
    <property type="entry name" value="Zinc finger protein 574"/>
    <property type="match status" value="1"/>
</dbReference>
<reference evidence="8" key="1">
    <citation type="submission" date="2022-12" db="EMBL/GenBank/DDBJ databases">
        <title>Chromosome-level genome assembly of the bean flower thrips Megalurothrips usitatus.</title>
        <authorList>
            <person name="Ma L."/>
            <person name="Liu Q."/>
            <person name="Li H."/>
            <person name="Cai W."/>
        </authorList>
    </citation>
    <scope>NUCLEOTIDE SEQUENCE</scope>
    <source>
        <strain evidence="8">Cailab_2022a</strain>
    </source>
</reference>
<sequence length="471" mass="54137">MDIKLSQPNNEFFSDPDLPVTLVVAKEDELGVEVLQLNRNKTDLPSQSSNQNRERLRLLRKKYEQQAPFRYFCNQCSFKTKRHSHMKTHSRLHEKVCTIYSCDQCDFSTIRASHLKRHIVSHEKEVFSCPDCQYITHEKKLFNKHQRYKHIVSKKSVKSARKNTYQCLHCNYTTTSEKTFQRHMTVHAQKKGRDKPSCFKCNHCSYQTPSRSNYSRHLSGHAGERPFMCTTCGLCFKRSDTLVQHQATHITKEGKEGAFTCPECQKCFRSNTVLKEHMLTHGDEQRYLCEICAASFKTRDNQRRHYNQKHVHDKENICPTCSKTFSSRYILKRHMKLHEQKKPTTNKSDAQKKKISDLPQAITNQSPKEWCNLQTAADSVQVIVVHQESSQSELTVQEGPLFQVASSLIPGQTLSVPVIPIEYVIPTSQAEVNTNSGGPVISVTPSSKEEIIALTFVQEDSEFIGHNQAST</sequence>
<dbReference type="GO" id="GO:0008270">
    <property type="term" value="F:zinc ion binding"/>
    <property type="evidence" value="ECO:0007669"/>
    <property type="project" value="UniProtKB-KW"/>
</dbReference>
<proteinExistence type="predicted"/>
<feature type="domain" description="C2H2-type" evidence="7">
    <location>
        <begin position="316"/>
        <end position="343"/>
    </location>
</feature>
<feature type="domain" description="C2H2-type" evidence="7">
    <location>
        <begin position="100"/>
        <end position="127"/>
    </location>
</feature>
<dbReference type="PROSITE" id="PS00028">
    <property type="entry name" value="ZINC_FINGER_C2H2_1"/>
    <property type="match status" value="4"/>
</dbReference>
<comment type="caution">
    <text evidence="8">The sequence shown here is derived from an EMBL/GenBank/DDBJ whole genome shotgun (WGS) entry which is preliminary data.</text>
</comment>
<dbReference type="Proteomes" id="UP001075354">
    <property type="component" value="Chromosome 3"/>
</dbReference>
<feature type="domain" description="C2H2-type" evidence="7">
    <location>
        <begin position="199"/>
        <end position="226"/>
    </location>
</feature>
<keyword evidence="5" id="KW-0539">Nucleus</keyword>
<dbReference type="AlphaFoldDB" id="A0AAV7XSM9"/>
<feature type="domain" description="C2H2-type" evidence="7">
    <location>
        <begin position="259"/>
        <end position="286"/>
    </location>
</feature>
<feature type="domain" description="C2H2-type" evidence="7">
    <location>
        <begin position="165"/>
        <end position="192"/>
    </location>
</feature>
<accession>A0AAV7XSM9</accession>
<dbReference type="SMART" id="SM00355">
    <property type="entry name" value="ZnF_C2H2"/>
    <property type="match status" value="9"/>
</dbReference>
<dbReference type="Pfam" id="PF13894">
    <property type="entry name" value="zf-C2H2_4"/>
    <property type="match status" value="1"/>
</dbReference>
<organism evidence="8 9">
    <name type="scientific">Megalurothrips usitatus</name>
    <name type="common">bean blossom thrips</name>
    <dbReference type="NCBI Taxonomy" id="439358"/>
    <lineage>
        <taxon>Eukaryota</taxon>
        <taxon>Metazoa</taxon>
        <taxon>Ecdysozoa</taxon>
        <taxon>Arthropoda</taxon>
        <taxon>Hexapoda</taxon>
        <taxon>Insecta</taxon>
        <taxon>Pterygota</taxon>
        <taxon>Neoptera</taxon>
        <taxon>Paraneoptera</taxon>
        <taxon>Thysanoptera</taxon>
        <taxon>Terebrantia</taxon>
        <taxon>Thripoidea</taxon>
        <taxon>Thripidae</taxon>
        <taxon>Megalurothrips</taxon>
    </lineage>
</organism>
<dbReference type="GO" id="GO:0005634">
    <property type="term" value="C:nucleus"/>
    <property type="evidence" value="ECO:0007669"/>
    <property type="project" value="TreeGrafter"/>
</dbReference>
<dbReference type="InterPro" id="IPR036236">
    <property type="entry name" value="Znf_C2H2_sf"/>
</dbReference>
<name>A0AAV7XSM9_9NEOP</name>
<dbReference type="PANTHER" id="PTHR24393">
    <property type="entry name" value="ZINC FINGER PROTEIN"/>
    <property type="match status" value="1"/>
</dbReference>
<evidence type="ECO:0000256" key="4">
    <source>
        <dbReference type="ARBA" id="ARBA00022833"/>
    </source>
</evidence>
<feature type="domain" description="C2H2-type" evidence="7">
    <location>
        <begin position="71"/>
        <end position="93"/>
    </location>
</feature>
<keyword evidence="3 6" id="KW-0863">Zinc-finger</keyword>
<dbReference type="EMBL" id="JAPTSV010000003">
    <property type="protein sequence ID" value="KAJ1529169.1"/>
    <property type="molecule type" value="Genomic_DNA"/>
</dbReference>
<dbReference type="FunFam" id="3.30.160.60:FF:000810">
    <property type="entry name" value="Zgc:174563 protein"/>
    <property type="match status" value="1"/>
</dbReference>
<dbReference type="GO" id="GO:0032502">
    <property type="term" value="P:developmental process"/>
    <property type="evidence" value="ECO:0007669"/>
    <property type="project" value="UniProtKB-ARBA"/>
</dbReference>
<evidence type="ECO:0000256" key="1">
    <source>
        <dbReference type="ARBA" id="ARBA00022723"/>
    </source>
</evidence>
<evidence type="ECO:0000256" key="3">
    <source>
        <dbReference type="ARBA" id="ARBA00022771"/>
    </source>
</evidence>
<gene>
    <name evidence="8" type="ORF">ONE63_005977</name>
</gene>
<dbReference type="PANTHER" id="PTHR24393:SF34">
    <property type="entry name" value="PR_SET DOMAIN 13"/>
    <property type="match status" value="1"/>
</dbReference>
<keyword evidence="4" id="KW-0862">Zinc</keyword>
<keyword evidence="1" id="KW-0479">Metal-binding</keyword>
<evidence type="ECO:0000313" key="9">
    <source>
        <dbReference type="Proteomes" id="UP001075354"/>
    </source>
</evidence>
<feature type="domain" description="C2H2-type" evidence="7">
    <location>
        <begin position="287"/>
        <end position="315"/>
    </location>
</feature>
<dbReference type="GO" id="GO:0001228">
    <property type="term" value="F:DNA-binding transcription activator activity, RNA polymerase II-specific"/>
    <property type="evidence" value="ECO:0007669"/>
    <property type="project" value="TreeGrafter"/>
</dbReference>
<evidence type="ECO:0000259" key="7">
    <source>
        <dbReference type="PROSITE" id="PS50157"/>
    </source>
</evidence>
<evidence type="ECO:0000313" key="8">
    <source>
        <dbReference type="EMBL" id="KAJ1529169.1"/>
    </source>
</evidence>
<feature type="domain" description="C2H2-type" evidence="7">
    <location>
        <begin position="227"/>
        <end position="254"/>
    </location>
</feature>
<dbReference type="PROSITE" id="PS50157">
    <property type="entry name" value="ZINC_FINGER_C2H2_2"/>
    <property type="match status" value="8"/>
</dbReference>
<evidence type="ECO:0000256" key="2">
    <source>
        <dbReference type="ARBA" id="ARBA00022737"/>
    </source>
</evidence>
<evidence type="ECO:0000256" key="5">
    <source>
        <dbReference type="ARBA" id="ARBA00023242"/>
    </source>
</evidence>
<keyword evidence="2" id="KW-0677">Repeat</keyword>
<evidence type="ECO:0000256" key="6">
    <source>
        <dbReference type="PROSITE-ProRule" id="PRU00042"/>
    </source>
</evidence>
<dbReference type="FunFam" id="3.30.160.60:FF:000100">
    <property type="entry name" value="Zinc finger 45-like"/>
    <property type="match status" value="1"/>
</dbReference>
<dbReference type="GO" id="GO:0000978">
    <property type="term" value="F:RNA polymerase II cis-regulatory region sequence-specific DNA binding"/>
    <property type="evidence" value="ECO:0007669"/>
    <property type="project" value="TreeGrafter"/>
</dbReference>
<dbReference type="InterPro" id="IPR013087">
    <property type="entry name" value="Znf_C2H2_type"/>
</dbReference>
<dbReference type="Pfam" id="PF00096">
    <property type="entry name" value="zf-C2H2"/>
    <property type="match status" value="3"/>
</dbReference>
<protein>
    <recommendedName>
        <fullName evidence="7">C2H2-type domain-containing protein</fullName>
    </recommendedName>
</protein>
<keyword evidence="9" id="KW-1185">Reference proteome</keyword>